<organism evidence="1">
    <name type="scientific">Scrofimicrobium appendicitidis</name>
    <dbReference type="NCBI Taxonomy" id="3079930"/>
    <lineage>
        <taxon>Bacteria</taxon>
        <taxon>Bacillati</taxon>
        <taxon>Actinomycetota</taxon>
        <taxon>Actinomycetes</taxon>
        <taxon>Actinomycetales</taxon>
        <taxon>Actinomycetaceae</taxon>
        <taxon>Scrofimicrobium</taxon>
    </lineage>
</organism>
<dbReference type="EMBL" id="CP138335">
    <property type="protein sequence ID" value="XBW07215.1"/>
    <property type="molecule type" value="Genomic_DNA"/>
</dbReference>
<gene>
    <name evidence="1" type="ORF">SAC06_06060</name>
</gene>
<reference evidence="1" key="1">
    <citation type="submission" date="2023-11" db="EMBL/GenBank/DDBJ databases">
        <title>Scrofimicrobium hongkongense sp. nov., isolated from a patient with peritonitis.</title>
        <authorList>
            <person name="Lao H.Y."/>
            <person name="Wong A.Y.P."/>
            <person name="Ng T.L."/>
            <person name="Wong R.Y.L."/>
            <person name="Yau M.C.Y."/>
            <person name="Lam J.Y.W."/>
            <person name="Siu G.K.H."/>
        </authorList>
    </citation>
    <scope>NUCLEOTIDE SEQUENCE</scope>
    <source>
        <strain evidence="1">R131</strain>
    </source>
</reference>
<accession>A0AAU7V6C5</accession>
<dbReference type="RefSeq" id="WP_350257421.1">
    <property type="nucleotide sequence ID" value="NZ_CP138335.1"/>
</dbReference>
<dbReference type="AlphaFoldDB" id="A0AAU7V6C5"/>
<dbReference type="KEGG" id="sapp:SAC06_06060"/>
<name>A0AAU7V6C5_9ACTO</name>
<sequence length="58" mass="5970">MAGSAILKWQPPLAALLPLLVATLSVAAAWPTLVASGVRPLNLVPLPADQTKIEINSA</sequence>
<protein>
    <submittedName>
        <fullName evidence="1">Uncharacterized protein</fullName>
    </submittedName>
</protein>
<evidence type="ECO:0000313" key="1">
    <source>
        <dbReference type="EMBL" id="XBW07215.1"/>
    </source>
</evidence>
<proteinExistence type="predicted"/>